<dbReference type="HOGENOM" id="CLU_041129_0_0_0"/>
<dbReference type="Pfam" id="PF20123">
    <property type="entry name" value="DUF6513"/>
    <property type="match status" value="1"/>
</dbReference>
<evidence type="ECO:0000313" key="3">
    <source>
        <dbReference type="EMBL" id="ADB17303.1"/>
    </source>
</evidence>
<dbReference type="Pfam" id="PF00809">
    <property type="entry name" value="Pterin_bind"/>
    <property type="match status" value="1"/>
</dbReference>
<feature type="domain" description="Pterin-binding" evidence="2">
    <location>
        <begin position="105"/>
        <end position="328"/>
    </location>
</feature>
<dbReference type="Gene3D" id="3.20.20.20">
    <property type="entry name" value="Dihydropteroate synthase-like"/>
    <property type="match status" value="1"/>
</dbReference>
<evidence type="ECO:0000313" key="4">
    <source>
        <dbReference type="Proteomes" id="UP000001887"/>
    </source>
</evidence>
<dbReference type="GO" id="GO:0004156">
    <property type="term" value="F:dihydropteroate synthase activity"/>
    <property type="evidence" value="ECO:0007669"/>
    <property type="project" value="TreeGrafter"/>
</dbReference>
<dbReference type="InterPro" id="IPR045031">
    <property type="entry name" value="DHP_synth-like"/>
</dbReference>
<dbReference type="EMBL" id="CP001848">
    <property type="protein sequence ID" value="ADB17303.1"/>
    <property type="molecule type" value="Genomic_DNA"/>
</dbReference>
<keyword evidence="4" id="KW-1185">Reference proteome</keyword>
<dbReference type="PANTHER" id="PTHR20941">
    <property type="entry name" value="FOLATE SYNTHESIS PROTEINS"/>
    <property type="match status" value="1"/>
</dbReference>
<accession>D2R6K3</accession>
<proteinExistence type="predicted"/>
<evidence type="ECO:0000259" key="2">
    <source>
        <dbReference type="PROSITE" id="PS50972"/>
    </source>
</evidence>
<feature type="compositionally biased region" description="Low complexity" evidence="1">
    <location>
        <begin position="469"/>
        <end position="487"/>
    </location>
</feature>
<sequence length="487" mass="53411">MPEHFHFVTGRLAEHALRQEVQTLSAKLGFDFTIDVLPITVAALMTPAWIAKHITPVAQATRIILPGYCRGDLTPIETKVNAKVEVGPRDLRALATHFGEKPARLEDYGNYTIEILAEINHAPQFSTSEIVAKAKQLAIDGADFIDVGCEPGNTWSQVGEVVRALVDEGLRVSIDSLNPAEIAQAAQAGAQLVLSVNSSNRQAAADWGIEVVAIPDDPQSLDSLDDTIEYLATRNIPLRIDPILEPIGFGFAASLERYAAVRRKYPDAELMMGIGNITELTDVDSAGINVVLLAICEELGIRSVLTTQVINWARTSVAECAVARQLVHHAVKHRVPPKRLDTRLVMLRDARPQELTETALEQLASVIKDNNFRTYVSGGKLHLIGANLHLAERDPFLLFERLMNPGFGGEKPTRDAPKNVDPSHAFYLGYELAKAMIANQLGKEYRQDEALDWGLLTVAEESHRLRKGSASQRSQPSSDDQQSESSS</sequence>
<dbReference type="Proteomes" id="UP000001887">
    <property type="component" value="Chromosome"/>
</dbReference>
<feature type="region of interest" description="Disordered" evidence="1">
    <location>
        <begin position="464"/>
        <end position="487"/>
    </location>
</feature>
<dbReference type="GO" id="GO:0005829">
    <property type="term" value="C:cytosol"/>
    <property type="evidence" value="ECO:0007669"/>
    <property type="project" value="TreeGrafter"/>
</dbReference>
<reference evidence="3 4" key="1">
    <citation type="journal article" date="2009" name="Stand. Genomic Sci.">
        <title>Complete genome sequence of Pirellula staleyi type strain (ATCC 27377).</title>
        <authorList>
            <person name="Clum A."/>
            <person name="Tindall B.J."/>
            <person name="Sikorski J."/>
            <person name="Ivanova N."/>
            <person name="Mavrommatis K."/>
            <person name="Lucas S."/>
            <person name="Glavina del Rio T."/>
            <person name="Nolan M."/>
            <person name="Chen F."/>
            <person name="Tice H."/>
            <person name="Pitluck S."/>
            <person name="Cheng J.F."/>
            <person name="Chertkov O."/>
            <person name="Brettin T."/>
            <person name="Han C."/>
            <person name="Detter J.C."/>
            <person name="Kuske C."/>
            <person name="Bruce D."/>
            <person name="Goodwin L."/>
            <person name="Ovchinikova G."/>
            <person name="Pati A."/>
            <person name="Mikhailova N."/>
            <person name="Chen A."/>
            <person name="Palaniappan K."/>
            <person name="Land M."/>
            <person name="Hauser L."/>
            <person name="Chang Y.J."/>
            <person name="Jeffries C.D."/>
            <person name="Chain P."/>
            <person name="Rohde M."/>
            <person name="Goker M."/>
            <person name="Bristow J."/>
            <person name="Eisen J.A."/>
            <person name="Markowitz V."/>
            <person name="Hugenholtz P."/>
            <person name="Kyrpides N.C."/>
            <person name="Klenk H.P."/>
            <person name="Lapidus A."/>
        </authorList>
    </citation>
    <scope>NUCLEOTIDE SEQUENCE [LARGE SCALE GENOMIC DNA]</scope>
    <source>
        <strain evidence="4">ATCC 27377 / DSM 6068 / ICPB 4128</strain>
    </source>
</reference>
<protein>
    <submittedName>
        <fullName evidence="3">Dihydropteroate synthase DHPS</fullName>
    </submittedName>
</protein>
<dbReference type="eggNOG" id="COG0294">
    <property type="taxonomic scope" value="Bacteria"/>
</dbReference>
<dbReference type="SUPFAM" id="SSF51717">
    <property type="entry name" value="Dihydropteroate synthetase-like"/>
    <property type="match status" value="1"/>
</dbReference>
<dbReference type="InterPro" id="IPR045406">
    <property type="entry name" value="DUF6513"/>
</dbReference>
<name>D2R6K3_PIRSD</name>
<dbReference type="AlphaFoldDB" id="D2R6K3"/>
<dbReference type="InterPro" id="IPR000489">
    <property type="entry name" value="Pterin-binding_dom"/>
</dbReference>
<evidence type="ECO:0000256" key="1">
    <source>
        <dbReference type="SAM" id="MobiDB-lite"/>
    </source>
</evidence>
<gene>
    <name evidence="3" type="ordered locus">Psta_2634</name>
</gene>
<organism evidence="3 4">
    <name type="scientific">Pirellula staleyi (strain ATCC 27377 / DSM 6068 / ICPB 4128)</name>
    <name type="common">Pirella staleyi</name>
    <dbReference type="NCBI Taxonomy" id="530564"/>
    <lineage>
        <taxon>Bacteria</taxon>
        <taxon>Pseudomonadati</taxon>
        <taxon>Planctomycetota</taxon>
        <taxon>Planctomycetia</taxon>
        <taxon>Pirellulales</taxon>
        <taxon>Pirellulaceae</taxon>
        <taxon>Pirellula</taxon>
    </lineage>
</organism>
<dbReference type="PROSITE" id="PS50972">
    <property type="entry name" value="PTERIN_BINDING"/>
    <property type="match status" value="1"/>
</dbReference>
<dbReference type="KEGG" id="psl:Psta_2634"/>
<dbReference type="InterPro" id="IPR011005">
    <property type="entry name" value="Dihydropteroate_synth-like_sf"/>
</dbReference>
<dbReference type="GO" id="GO:0046654">
    <property type="term" value="P:tetrahydrofolate biosynthetic process"/>
    <property type="evidence" value="ECO:0007669"/>
    <property type="project" value="TreeGrafter"/>
</dbReference>
<dbReference type="OrthoDB" id="4029442at2"/>
<dbReference type="STRING" id="530564.Psta_2634"/>
<dbReference type="PANTHER" id="PTHR20941:SF1">
    <property type="entry name" value="FOLIC ACID SYNTHESIS PROTEIN FOL1"/>
    <property type="match status" value="1"/>
</dbReference>